<sequence length="37" mass="4479">MFIALSKTHAKKHHQMFVQKYIYDQLISSLRERCLTL</sequence>
<accession>A0A0E9U083</accession>
<dbReference type="EMBL" id="GBXM01049283">
    <property type="protein sequence ID" value="JAH59294.1"/>
    <property type="molecule type" value="Transcribed_RNA"/>
</dbReference>
<evidence type="ECO:0000313" key="1">
    <source>
        <dbReference type="EMBL" id="JAH59294.1"/>
    </source>
</evidence>
<protein>
    <submittedName>
        <fullName evidence="1">Uncharacterized protein</fullName>
    </submittedName>
</protein>
<proteinExistence type="predicted"/>
<organism evidence="1">
    <name type="scientific">Anguilla anguilla</name>
    <name type="common">European freshwater eel</name>
    <name type="synonym">Muraena anguilla</name>
    <dbReference type="NCBI Taxonomy" id="7936"/>
    <lineage>
        <taxon>Eukaryota</taxon>
        <taxon>Metazoa</taxon>
        <taxon>Chordata</taxon>
        <taxon>Craniata</taxon>
        <taxon>Vertebrata</taxon>
        <taxon>Euteleostomi</taxon>
        <taxon>Actinopterygii</taxon>
        <taxon>Neopterygii</taxon>
        <taxon>Teleostei</taxon>
        <taxon>Anguilliformes</taxon>
        <taxon>Anguillidae</taxon>
        <taxon>Anguilla</taxon>
    </lineage>
</organism>
<name>A0A0E9U083_ANGAN</name>
<reference evidence="1" key="2">
    <citation type="journal article" date="2015" name="Fish Shellfish Immunol.">
        <title>Early steps in the European eel (Anguilla anguilla)-Vibrio vulnificus interaction in the gills: Role of the RtxA13 toxin.</title>
        <authorList>
            <person name="Callol A."/>
            <person name="Pajuelo D."/>
            <person name="Ebbesson L."/>
            <person name="Teles M."/>
            <person name="MacKenzie S."/>
            <person name="Amaro C."/>
        </authorList>
    </citation>
    <scope>NUCLEOTIDE SEQUENCE</scope>
</reference>
<reference evidence="1" key="1">
    <citation type="submission" date="2014-11" db="EMBL/GenBank/DDBJ databases">
        <authorList>
            <person name="Amaro Gonzalez C."/>
        </authorList>
    </citation>
    <scope>NUCLEOTIDE SEQUENCE</scope>
</reference>
<dbReference type="AlphaFoldDB" id="A0A0E9U083"/>